<name>A0A433A1H0_9FUNG</name>
<evidence type="ECO:0000256" key="1">
    <source>
        <dbReference type="SAM" id="MobiDB-lite"/>
    </source>
</evidence>
<evidence type="ECO:0000313" key="3">
    <source>
        <dbReference type="Proteomes" id="UP000268093"/>
    </source>
</evidence>
<proteinExistence type="predicted"/>
<feature type="compositionally biased region" description="Basic and acidic residues" evidence="1">
    <location>
        <begin position="110"/>
        <end position="119"/>
    </location>
</feature>
<accession>A0A433A1H0</accession>
<organism evidence="2 3">
    <name type="scientific">Jimgerdemannia flammicorona</name>
    <dbReference type="NCBI Taxonomy" id="994334"/>
    <lineage>
        <taxon>Eukaryota</taxon>
        <taxon>Fungi</taxon>
        <taxon>Fungi incertae sedis</taxon>
        <taxon>Mucoromycota</taxon>
        <taxon>Mucoromycotina</taxon>
        <taxon>Endogonomycetes</taxon>
        <taxon>Endogonales</taxon>
        <taxon>Endogonaceae</taxon>
        <taxon>Jimgerdemannia</taxon>
    </lineage>
</organism>
<gene>
    <name evidence="2" type="ORF">BC936DRAFT_141874</name>
</gene>
<feature type="region of interest" description="Disordered" evidence="1">
    <location>
        <begin position="96"/>
        <end position="119"/>
    </location>
</feature>
<sequence length="119" mass="13741">MRYWLWHVRKEGDSRDCAYLLPTILNIFEINRIHYTHRHSTLSPLLFAGKSAQNSKRPCRIVCNFQGVEWFMYNRTPAYVALKELLGPGLQDDWTDSGGPLISERTGGWKRGDLEMSGP</sequence>
<reference evidence="2 3" key="1">
    <citation type="journal article" date="2018" name="New Phytol.">
        <title>Phylogenomics of Endogonaceae and evolution of mycorrhizas within Mucoromycota.</title>
        <authorList>
            <person name="Chang Y."/>
            <person name="Desiro A."/>
            <person name="Na H."/>
            <person name="Sandor L."/>
            <person name="Lipzen A."/>
            <person name="Clum A."/>
            <person name="Barry K."/>
            <person name="Grigoriev I.V."/>
            <person name="Martin F.M."/>
            <person name="Stajich J.E."/>
            <person name="Smith M.E."/>
            <person name="Bonito G."/>
            <person name="Spatafora J.W."/>
        </authorList>
    </citation>
    <scope>NUCLEOTIDE SEQUENCE [LARGE SCALE GENOMIC DNA]</scope>
    <source>
        <strain evidence="2 3">GMNB39</strain>
    </source>
</reference>
<keyword evidence="3" id="KW-1185">Reference proteome</keyword>
<dbReference type="EMBL" id="RBNI01020752">
    <property type="protein sequence ID" value="RUO96533.1"/>
    <property type="molecule type" value="Genomic_DNA"/>
</dbReference>
<dbReference type="AlphaFoldDB" id="A0A433A1H0"/>
<comment type="caution">
    <text evidence="2">The sequence shown here is derived from an EMBL/GenBank/DDBJ whole genome shotgun (WGS) entry which is preliminary data.</text>
</comment>
<evidence type="ECO:0000313" key="2">
    <source>
        <dbReference type="EMBL" id="RUO96533.1"/>
    </source>
</evidence>
<protein>
    <submittedName>
        <fullName evidence="2">Uncharacterized protein</fullName>
    </submittedName>
</protein>
<dbReference type="OrthoDB" id="2432931at2759"/>
<dbReference type="Proteomes" id="UP000268093">
    <property type="component" value="Unassembled WGS sequence"/>
</dbReference>